<evidence type="ECO:0000256" key="1">
    <source>
        <dbReference type="SAM" id="Phobius"/>
    </source>
</evidence>
<dbReference type="EMBL" id="CP032382">
    <property type="protein sequence ID" value="AYB33477.1"/>
    <property type="molecule type" value="Genomic_DNA"/>
</dbReference>
<feature type="transmembrane region" description="Helical" evidence="1">
    <location>
        <begin position="68"/>
        <end position="88"/>
    </location>
</feature>
<feature type="transmembrane region" description="Helical" evidence="1">
    <location>
        <begin position="38"/>
        <end position="56"/>
    </location>
</feature>
<evidence type="ECO:0000313" key="2">
    <source>
        <dbReference type="EMBL" id="AYB33477.1"/>
    </source>
</evidence>
<keyword evidence="1" id="KW-1133">Transmembrane helix</keyword>
<organism evidence="2 3">
    <name type="scientific">Chryseolinea soli</name>
    <dbReference type="NCBI Taxonomy" id="2321403"/>
    <lineage>
        <taxon>Bacteria</taxon>
        <taxon>Pseudomonadati</taxon>
        <taxon>Bacteroidota</taxon>
        <taxon>Cytophagia</taxon>
        <taxon>Cytophagales</taxon>
        <taxon>Fulvivirgaceae</taxon>
        <taxon>Chryseolinea</taxon>
    </lineage>
</organism>
<keyword evidence="1" id="KW-0812">Transmembrane</keyword>
<dbReference type="AlphaFoldDB" id="A0A385STK5"/>
<keyword evidence="3" id="KW-1185">Reference proteome</keyword>
<reference evidence="3" key="1">
    <citation type="submission" date="2018-09" db="EMBL/GenBank/DDBJ databases">
        <title>Chryseolinea sp. KIS68-18 isolated from soil.</title>
        <authorList>
            <person name="Weon H.-Y."/>
            <person name="Kwon S.-W."/>
            <person name="Lee S.A."/>
        </authorList>
    </citation>
    <scope>NUCLEOTIDE SEQUENCE [LARGE SCALE GENOMIC DNA]</scope>
    <source>
        <strain evidence="3">KIS68-18</strain>
    </source>
</reference>
<keyword evidence="1" id="KW-0472">Membrane</keyword>
<proteinExistence type="predicted"/>
<name>A0A385STK5_9BACT</name>
<gene>
    <name evidence="2" type="ORF">D4L85_24090</name>
</gene>
<accession>A0A385STK5</accession>
<sequence length="195" mass="22675">MKHYDHAKDHIFVNCVPLRTFVITNASMKKVVTLKKDLSPIWVKIIGLLIFLATLYKVVSLTFFDVGLQVYIISNLIAVVIWVGRKIVVVDMDRQEIREGFWIFGNVYLDKYKFSGLEKIFINRVNDVQTFRQLTRSIDIHHKYYKAFLKTVEGEKICLDEDADKDKLIARLKAYNIVLETVIFDNSSTEPIQLA</sequence>
<evidence type="ECO:0000313" key="3">
    <source>
        <dbReference type="Proteomes" id="UP000266183"/>
    </source>
</evidence>
<dbReference type="Proteomes" id="UP000266183">
    <property type="component" value="Chromosome"/>
</dbReference>
<dbReference type="KEGG" id="chk:D4L85_24090"/>
<protein>
    <submittedName>
        <fullName evidence="2">Uncharacterized protein</fullName>
    </submittedName>
</protein>